<dbReference type="PANTHER" id="PTHR39426">
    <property type="entry name" value="HOMOLOGY TO DEATH-ON-CURING PROTEIN OF PHAGE P1"/>
    <property type="match status" value="1"/>
</dbReference>
<dbReference type="EMBL" id="JABCJJ010000020">
    <property type="protein sequence ID" value="NMR20972.1"/>
    <property type="molecule type" value="Genomic_DNA"/>
</dbReference>
<evidence type="ECO:0000259" key="1">
    <source>
        <dbReference type="PROSITE" id="PS51459"/>
    </source>
</evidence>
<dbReference type="Proteomes" id="UP000562124">
    <property type="component" value="Unassembled WGS sequence"/>
</dbReference>
<comment type="caution">
    <text evidence="2">The sequence shown here is derived from an EMBL/GenBank/DDBJ whole genome shotgun (WGS) entry which is preliminary data.</text>
</comment>
<protein>
    <submittedName>
        <fullName evidence="2">Death-on-curing protein</fullName>
    </submittedName>
</protein>
<dbReference type="PROSITE" id="PS51459">
    <property type="entry name" value="FIDO"/>
    <property type="match status" value="1"/>
</dbReference>
<keyword evidence="3" id="KW-1185">Reference proteome</keyword>
<dbReference type="AlphaFoldDB" id="A0A7Y0QJ47"/>
<dbReference type="Pfam" id="PF02661">
    <property type="entry name" value="Fic"/>
    <property type="match status" value="1"/>
</dbReference>
<proteinExistence type="predicted"/>
<organism evidence="2 3">
    <name type="scientific">Cellulomonas fimi</name>
    <dbReference type="NCBI Taxonomy" id="1708"/>
    <lineage>
        <taxon>Bacteria</taxon>
        <taxon>Bacillati</taxon>
        <taxon>Actinomycetota</taxon>
        <taxon>Actinomycetes</taxon>
        <taxon>Micrococcales</taxon>
        <taxon>Cellulomonadaceae</taxon>
        <taxon>Cellulomonas</taxon>
    </lineage>
</organism>
<name>A0A7Y0QJ47_CELFI</name>
<gene>
    <name evidence="2" type="ORF">HIR71_12210</name>
</gene>
<dbReference type="PANTHER" id="PTHR39426:SF1">
    <property type="entry name" value="HOMOLOGY TO DEATH-ON-CURING PROTEIN OF PHAGE P1"/>
    <property type="match status" value="1"/>
</dbReference>
<dbReference type="GO" id="GO:0016301">
    <property type="term" value="F:kinase activity"/>
    <property type="evidence" value="ECO:0007669"/>
    <property type="project" value="InterPro"/>
</dbReference>
<dbReference type="InterPro" id="IPR053737">
    <property type="entry name" value="Type_II_TA_Toxin"/>
</dbReference>
<dbReference type="InterPro" id="IPR006440">
    <property type="entry name" value="Doc"/>
</dbReference>
<evidence type="ECO:0000313" key="2">
    <source>
        <dbReference type="EMBL" id="NMR20972.1"/>
    </source>
</evidence>
<sequence length="126" mass="13820">MSHAYAYPDIADAEDICQRLGLQIRDVGALASALARPAQVVWGVEAYEGIHRKGAALLDAINRSHPLHDGNQRLSVLLVMLLYALNGHTLTIDPVEGDAYIRQVAGDVHLELDDLAKWLEERATVL</sequence>
<dbReference type="SUPFAM" id="SSF140931">
    <property type="entry name" value="Fic-like"/>
    <property type="match status" value="1"/>
</dbReference>
<reference evidence="2 3" key="1">
    <citation type="submission" date="2020-04" db="EMBL/GenBank/DDBJ databases">
        <title>Sequencing and Assembly of C. fimi.</title>
        <authorList>
            <person name="Ramsey A.R."/>
        </authorList>
    </citation>
    <scope>NUCLEOTIDE SEQUENCE [LARGE SCALE GENOMIC DNA]</scope>
    <source>
        <strain evidence="2 3">SB</strain>
    </source>
</reference>
<evidence type="ECO:0000313" key="3">
    <source>
        <dbReference type="Proteomes" id="UP000562124"/>
    </source>
</evidence>
<dbReference type="RefSeq" id="WP_169325347.1">
    <property type="nucleotide sequence ID" value="NZ_JABCJJ010000020.1"/>
</dbReference>
<feature type="domain" description="Fido" evidence="1">
    <location>
        <begin position="1"/>
        <end position="121"/>
    </location>
</feature>
<accession>A0A7Y0QJ47</accession>
<dbReference type="InterPro" id="IPR036597">
    <property type="entry name" value="Fido-like_dom_sf"/>
</dbReference>
<dbReference type="Gene3D" id="1.20.120.1870">
    <property type="entry name" value="Fic/DOC protein, Fido domain"/>
    <property type="match status" value="1"/>
</dbReference>
<dbReference type="InterPro" id="IPR003812">
    <property type="entry name" value="Fido"/>
</dbReference>